<dbReference type="STRING" id="37927.SA2016_2946"/>
<dbReference type="OrthoDB" id="5144556at2"/>
<dbReference type="InterPro" id="IPR011335">
    <property type="entry name" value="Restrct_endonuc-II-like"/>
</dbReference>
<dbReference type="AlphaFoldDB" id="A0A127A3Y3"/>
<reference evidence="1 2" key="1">
    <citation type="submission" date="2016-02" db="EMBL/GenBank/DDBJ databases">
        <title>Complete genome of Sinomonas atrocyanea KCTC 3377.</title>
        <authorList>
            <person name="Kim K.M."/>
        </authorList>
    </citation>
    <scope>NUCLEOTIDE SEQUENCE [LARGE SCALE GENOMIC DNA]</scope>
    <source>
        <strain evidence="1 2">KCTC 3377</strain>
    </source>
</reference>
<gene>
    <name evidence="1" type="ORF">SA2016_2946</name>
</gene>
<dbReference type="SUPFAM" id="SSF52980">
    <property type="entry name" value="Restriction endonuclease-like"/>
    <property type="match status" value="1"/>
</dbReference>
<dbReference type="KEGG" id="satk:SA2016_2946"/>
<accession>A0A127A3Y3</accession>
<dbReference type="RefSeq" id="WP_066499373.1">
    <property type="nucleotide sequence ID" value="NZ_BJMO01000008.1"/>
</dbReference>
<evidence type="ECO:0000313" key="1">
    <source>
        <dbReference type="EMBL" id="AMM33611.1"/>
    </source>
</evidence>
<dbReference type="Proteomes" id="UP000070134">
    <property type="component" value="Chromosome"/>
</dbReference>
<keyword evidence="2" id="KW-1185">Reference proteome</keyword>
<sequence>MDALEYLRSLGGVARTAALLRAGASKREVAALAALGVKPARGIIALPDCNPDYLFALVHNGLLTCGSAARAHGLWIRDVPLRRHLAVAHSRVTVFTAHRTLRFPAHGTLPIASLEDTVLHALGCLPLSEAVSMAECAIRGGQVDRGMLEDLLRGPRSARARRALSLATATAESQPEVEARLLFVARGWRVQVQARIPGVGRVDLLIEGLVIVEIDGHAFHADRAAFVEDRRRQNEALRQGYPTLRYPPEVVWRDPDRLLRDVEELLRIWGPRRFGG</sequence>
<organism evidence="1 2">
    <name type="scientific">Sinomonas atrocyanea</name>
    <dbReference type="NCBI Taxonomy" id="37927"/>
    <lineage>
        <taxon>Bacteria</taxon>
        <taxon>Bacillati</taxon>
        <taxon>Actinomycetota</taxon>
        <taxon>Actinomycetes</taxon>
        <taxon>Micrococcales</taxon>
        <taxon>Micrococcaceae</taxon>
        <taxon>Sinomonas</taxon>
    </lineage>
</organism>
<dbReference type="EMBL" id="CP014518">
    <property type="protein sequence ID" value="AMM33611.1"/>
    <property type="molecule type" value="Genomic_DNA"/>
</dbReference>
<dbReference type="PATRIC" id="fig|37927.3.peg.3026"/>
<dbReference type="Gene3D" id="3.40.960.10">
    <property type="entry name" value="VSR Endonuclease"/>
    <property type="match status" value="1"/>
</dbReference>
<proteinExistence type="predicted"/>
<evidence type="ECO:0008006" key="3">
    <source>
        <dbReference type="Google" id="ProtNLM"/>
    </source>
</evidence>
<evidence type="ECO:0000313" key="2">
    <source>
        <dbReference type="Proteomes" id="UP000070134"/>
    </source>
</evidence>
<protein>
    <recommendedName>
        <fullName evidence="3">DUF559 domain-containing protein</fullName>
    </recommendedName>
</protein>
<name>A0A127A3Y3_9MICC</name>